<evidence type="ECO:0000313" key="2">
    <source>
        <dbReference type="EMBL" id="KAJ6951481.1"/>
    </source>
</evidence>
<feature type="region of interest" description="Disordered" evidence="1">
    <location>
        <begin position="54"/>
        <end position="89"/>
    </location>
</feature>
<gene>
    <name evidence="2" type="ORF">NC653_040802</name>
</gene>
<evidence type="ECO:0000313" key="3">
    <source>
        <dbReference type="Proteomes" id="UP001164929"/>
    </source>
</evidence>
<dbReference type="Proteomes" id="UP001164929">
    <property type="component" value="Chromosome 19"/>
</dbReference>
<dbReference type="AlphaFoldDB" id="A0AAD6L704"/>
<comment type="caution">
    <text evidence="2">The sequence shown here is derived from an EMBL/GenBank/DDBJ whole genome shotgun (WGS) entry which is preliminary data.</text>
</comment>
<accession>A0AAD6L704</accession>
<reference evidence="2" key="1">
    <citation type="journal article" date="2023" name="Mol. Ecol. Resour.">
        <title>Chromosome-level genome assembly of a triploid poplar Populus alba 'Berolinensis'.</title>
        <authorList>
            <person name="Chen S."/>
            <person name="Yu Y."/>
            <person name="Wang X."/>
            <person name="Wang S."/>
            <person name="Zhang T."/>
            <person name="Zhou Y."/>
            <person name="He R."/>
            <person name="Meng N."/>
            <person name="Wang Y."/>
            <person name="Liu W."/>
            <person name="Liu Z."/>
            <person name="Liu J."/>
            <person name="Guo Q."/>
            <person name="Huang H."/>
            <person name="Sederoff R.R."/>
            <person name="Wang G."/>
            <person name="Qu G."/>
            <person name="Chen S."/>
        </authorList>
    </citation>
    <scope>NUCLEOTIDE SEQUENCE</scope>
    <source>
        <strain evidence="2">SC-2020</strain>
    </source>
</reference>
<protein>
    <submittedName>
        <fullName evidence="2">Uncharacterized protein</fullName>
    </submittedName>
</protein>
<feature type="region of interest" description="Disordered" evidence="1">
    <location>
        <begin position="1"/>
        <end position="40"/>
    </location>
</feature>
<keyword evidence="3" id="KW-1185">Reference proteome</keyword>
<dbReference type="EMBL" id="JAQIZT010000019">
    <property type="protein sequence ID" value="KAJ6951481.1"/>
    <property type="molecule type" value="Genomic_DNA"/>
</dbReference>
<name>A0AAD6L704_9ROSI</name>
<organism evidence="2 3">
    <name type="scientific">Populus alba x Populus x berolinensis</name>
    <dbReference type="NCBI Taxonomy" id="444605"/>
    <lineage>
        <taxon>Eukaryota</taxon>
        <taxon>Viridiplantae</taxon>
        <taxon>Streptophyta</taxon>
        <taxon>Embryophyta</taxon>
        <taxon>Tracheophyta</taxon>
        <taxon>Spermatophyta</taxon>
        <taxon>Magnoliopsida</taxon>
        <taxon>eudicotyledons</taxon>
        <taxon>Gunneridae</taxon>
        <taxon>Pentapetalae</taxon>
        <taxon>rosids</taxon>
        <taxon>fabids</taxon>
        <taxon>Malpighiales</taxon>
        <taxon>Salicaceae</taxon>
        <taxon>Saliceae</taxon>
        <taxon>Populus</taxon>
    </lineage>
</organism>
<proteinExistence type="predicted"/>
<evidence type="ECO:0000256" key="1">
    <source>
        <dbReference type="SAM" id="MobiDB-lite"/>
    </source>
</evidence>
<feature type="compositionally biased region" description="Basic and acidic residues" evidence="1">
    <location>
        <begin position="1"/>
        <end position="20"/>
    </location>
</feature>
<sequence length="89" mass="10373">MNNAEHKEARLQKKQLEHTRKWIKRPYKSNQQAEFSKPNDEKAAAIITCNSYPNRPAERLEDEGIPMNAPDGAPLEQNRDSRNICKRQQ</sequence>